<organism evidence="1 2">
    <name type="scientific">Pseudomonas asuensis</name>
    <dbReference type="NCBI Taxonomy" id="1825787"/>
    <lineage>
        <taxon>Bacteria</taxon>
        <taxon>Pseudomonadati</taxon>
        <taxon>Pseudomonadota</taxon>
        <taxon>Gammaproteobacteria</taxon>
        <taxon>Pseudomonadales</taxon>
        <taxon>Pseudomonadaceae</taxon>
        <taxon>Pseudomonas</taxon>
    </lineage>
</organism>
<proteinExistence type="predicted"/>
<evidence type="ECO:0000313" key="1">
    <source>
        <dbReference type="EMBL" id="GGM29074.1"/>
    </source>
</evidence>
<dbReference type="Proteomes" id="UP000616499">
    <property type="component" value="Unassembled WGS sequence"/>
</dbReference>
<keyword evidence="2" id="KW-1185">Reference proteome</keyword>
<sequence>MVSLLLALGWLVTAPIREKEPSIQEASAKPTTSRQWSAFRAAATPLGSSSSGADLTTLATLAILSDIDKKPVCTEAAGYSSSSCGGGN</sequence>
<reference evidence="2" key="1">
    <citation type="journal article" date="2019" name="Int. J. Syst. Evol. Microbiol.">
        <title>The Global Catalogue of Microorganisms (GCM) 10K type strain sequencing project: providing services to taxonomists for standard genome sequencing and annotation.</title>
        <authorList>
            <consortium name="The Broad Institute Genomics Platform"/>
            <consortium name="The Broad Institute Genome Sequencing Center for Infectious Disease"/>
            <person name="Wu L."/>
            <person name="Ma J."/>
        </authorList>
    </citation>
    <scope>NUCLEOTIDE SEQUENCE [LARGE SCALE GENOMIC DNA]</scope>
    <source>
        <strain evidence="2">JCM 13501</strain>
    </source>
</reference>
<accession>A0ABQ2H2E4</accession>
<evidence type="ECO:0000313" key="2">
    <source>
        <dbReference type="Proteomes" id="UP000616499"/>
    </source>
</evidence>
<dbReference type="EMBL" id="BMNW01000015">
    <property type="protein sequence ID" value="GGM29074.1"/>
    <property type="molecule type" value="Genomic_DNA"/>
</dbReference>
<name>A0ABQ2H2E4_9PSED</name>
<comment type="caution">
    <text evidence="1">The sequence shown here is derived from an EMBL/GenBank/DDBJ whole genome shotgun (WGS) entry which is preliminary data.</text>
</comment>
<protein>
    <recommendedName>
        <fullName evidence="3">Secreted protein</fullName>
    </recommendedName>
</protein>
<gene>
    <name evidence="1" type="ORF">GCM10009425_44500</name>
</gene>
<dbReference type="RefSeq" id="WP_188868335.1">
    <property type="nucleotide sequence ID" value="NZ_BMNW01000015.1"/>
</dbReference>
<evidence type="ECO:0008006" key="3">
    <source>
        <dbReference type="Google" id="ProtNLM"/>
    </source>
</evidence>